<evidence type="ECO:0000256" key="1">
    <source>
        <dbReference type="SAM" id="MobiDB-lite"/>
    </source>
</evidence>
<evidence type="ECO:0000313" key="3">
    <source>
        <dbReference type="Proteomes" id="UP001176941"/>
    </source>
</evidence>
<sequence length="118" mass="13206">MAELDGRLIIKYKVSAHPPCSGDSSHIGKSRSFPKDAPPAPPPSLGPGILSMAVLHPLSTPHYTTYHTKQKEATLPTCDKEEGNCRMDCVVLELPVEVSYRIELHRFYHESEPRRISR</sequence>
<evidence type="ECO:0000313" key="2">
    <source>
        <dbReference type="EMBL" id="CAI9170550.1"/>
    </source>
</evidence>
<proteinExistence type="predicted"/>
<organism evidence="2 3">
    <name type="scientific">Rangifer tarandus platyrhynchus</name>
    <name type="common">Svalbard reindeer</name>
    <dbReference type="NCBI Taxonomy" id="3082113"/>
    <lineage>
        <taxon>Eukaryota</taxon>
        <taxon>Metazoa</taxon>
        <taxon>Chordata</taxon>
        <taxon>Craniata</taxon>
        <taxon>Vertebrata</taxon>
        <taxon>Euteleostomi</taxon>
        <taxon>Mammalia</taxon>
        <taxon>Eutheria</taxon>
        <taxon>Laurasiatheria</taxon>
        <taxon>Artiodactyla</taxon>
        <taxon>Ruminantia</taxon>
        <taxon>Pecora</taxon>
        <taxon>Cervidae</taxon>
        <taxon>Odocoileinae</taxon>
        <taxon>Rangifer</taxon>
    </lineage>
</organism>
<protein>
    <submittedName>
        <fullName evidence="2">Uncharacterized protein</fullName>
    </submittedName>
</protein>
<feature type="compositionally biased region" description="Pro residues" evidence="1">
    <location>
        <begin position="36"/>
        <end position="45"/>
    </location>
</feature>
<gene>
    <name evidence="2" type="ORF">MRATA1EN1_LOCUS19512</name>
</gene>
<name>A0ABN8Z9H7_RANTA</name>
<feature type="region of interest" description="Disordered" evidence="1">
    <location>
        <begin position="17"/>
        <end position="48"/>
    </location>
</feature>
<keyword evidence="3" id="KW-1185">Reference proteome</keyword>
<accession>A0ABN8Z9H7</accession>
<dbReference type="EMBL" id="OX459939">
    <property type="protein sequence ID" value="CAI9170550.1"/>
    <property type="molecule type" value="Genomic_DNA"/>
</dbReference>
<dbReference type="Proteomes" id="UP001176941">
    <property type="component" value="Chromosome 3"/>
</dbReference>
<reference evidence="2" key="1">
    <citation type="submission" date="2023-04" db="EMBL/GenBank/DDBJ databases">
        <authorList>
            <consortium name="ELIXIR-Norway"/>
        </authorList>
    </citation>
    <scope>NUCLEOTIDE SEQUENCE [LARGE SCALE GENOMIC DNA]</scope>
</reference>